<keyword evidence="1" id="KW-0472">Membrane</keyword>
<sequence>MVKSGDPGRRLWVLGLMLLFTAVLLPDIVTEGGWRAWIAVPVSAGLLVLFLRDLAVVIQRRRRSPGPERPDA</sequence>
<evidence type="ECO:0000313" key="2">
    <source>
        <dbReference type="EMBL" id="NJP33453.1"/>
    </source>
</evidence>
<evidence type="ECO:0000256" key="1">
    <source>
        <dbReference type="SAM" id="Phobius"/>
    </source>
</evidence>
<keyword evidence="3" id="KW-1185">Reference proteome</keyword>
<keyword evidence="1" id="KW-0812">Transmembrane</keyword>
<protein>
    <submittedName>
        <fullName evidence="2">Uncharacterized protein</fullName>
    </submittedName>
</protein>
<organism evidence="2 3">
    <name type="scientific">Micromonospora thermarum</name>
    <dbReference type="NCBI Taxonomy" id="2720024"/>
    <lineage>
        <taxon>Bacteria</taxon>
        <taxon>Bacillati</taxon>
        <taxon>Actinomycetota</taxon>
        <taxon>Actinomycetes</taxon>
        <taxon>Micromonosporales</taxon>
        <taxon>Micromonosporaceae</taxon>
        <taxon>Micromonospora</taxon>
    </lineage>
</organism>
<reference evidence="2 3" key="1">
    <citation type="submission" date="2020-03" db="EMBL/GenBank/DDBJ databases">
        <title>WGS of actinomycetes isolated from Thailand.</title>
        <authorList>
            <person name="Thawai C."/>
        </authorList>
    </citation>
    <scope>NUCLEOTIDE SEQUENCE [LARGE SCALE GENOMIC DNA]</scope>
    <source>
        <strain evidence="2 3">HSS6-12</strain>
    </source>
</reference>
<feature type="transmembrane region" description="Helical" evidence="1">
    <location>
        <begin position="36"/>
        <end position="55"/>
    </location>
</feature>
<accession>A0ABX0Z8I5</accession>
<dbReference type="Proteomes" id="UP000783871">
    <property type="component" value="Unassembled WGS sequence"/>
</dbReference>
<keyword evidence="1" id="KW-1133">Transmembrane helix</keyword>
<name>A0ABX0Z8I5_9ACTN</name>
<gene>
    <name evidence="2" type="ORF">HCJ94_16040</name>
</gene>
<comment type="caution">
    <text evidence="2">The sequence shown here is derived from an EMBL/GenBank/DDBJ whole genome shotgun (WGS) entry which is preliminary data.</text>
</comment>
<dbReference type="EMBL" id="JAATEO010000016">
    <property type="protein sequence ID" value="NJP33453.1"/>
    <property type="molecule type" value="Genomic_DNA"/>
</dbReference>
<proteinExistence type="predicted"/>
<evidence type="ECO:0000313" key="3">
    <source>
        <dbReference type="Proteomes" id="UP000783871"/>
    </source>
</evidence>
<dbReference type="RefSeq" id="WP_168001828.1">
    <property type="nucleotide sequence ID" value="NZ_JAATEO010000016.1"/>
</dbReference>